<dbReference type="STRING" id="1802772.A3H60_00870"/>
<comment type="caution">
    <text evidence="2">The sequence shown here is derived from an EMBL/GenBank/DDBJ whole genome shotgun (WGS) entry which is preliminary data.</text>
</comment>
<feature type="transmembrane region" description="Helical" evidence="1">
    <location>
        <begin position="74"/>
        <end position="93"/>
    </location>
</feature>
<dbReference type="Proteomes" id="UP000177202">
    <property type="component" value="Unassembled WGS sequence"/>
</dbReference>
<proteinExistence type="predicted"/>
<dbReference type="EMBL" id="MHWP01000010">
    <property type="protein sequence ID" value="OHB10714.1"/>
    <property type="molecule type" value="Genomic_DNA"/>
</dbReference>
<sequence>MTPTFRSGVTVCDWFSHPCNFAGLVGVFLDLIKLTIPVIAGLALLVFFWGLVKFISNISGDEKAIGEGKNLMKWGILALFIMISIWVILRFFYRDIGFGSDLVFPLLPPYRL</sequence>
<keyword evidence="1" id="KW-1133">Transmembrane helix</keyword>
<dbReference type="InterPro" id="IPR043993">
    <property type="entry name" value="T4SS_pilin"/>
</dbReference>
<organism evidence="2 3">
    <name type="scientific">Candidatus Zambryskibacteria bacterium RIFCSPLOWO2_02_FULL_44_12b</name>
    <dbReference type="NCBI Taxonomy" id="1802772"/>
    <lineage>
        <taxon>Bacteria</taxon>
        <taxon>Candidatus Zambryskiibacteriota</taxon>
    </lineage>
</organism>
<evidence type="ECO:0000256" key="1">
    <source>
        <dbReference type="SAM" id="Phobius"/>
    </source>
</evidence>
<keyword evidence="1" id="KW-0472">Membrane</keyword>
<keyword evidence="1" id="KW-0812">Transmembrane</keyword>
<accession>A0A1G2UMU4</accession>
<feature type="transmembrane region" description="Helical" evidence="1">
    <location>
        <begin position="34"/>
        <end position="54"/>
    </location>
</feature>
<reference evidence="2 3" key="1">
    <citation type="journal article" date="2016" name="Nat. Commun.">
        <title>Thousands of microbial genomes shed light on interconnected biogeochemical processes in an aquifer system.</title>
        <authorList>
            <person name="Anantharaman K."/>
            <person name="Brown C.T."/>
            <person name="Hug L.A."/>
            <person name="Sharon I."/>
            <person name="Castelle C.J."/>
            <person name="Probst A.J."/>
            <person name="Thomas B.C."/>
            <person name="Singh A."/>
            <person name="Wilkins M.J."/>
            <person name="Karaoz U."/>
            <person name="Brodie E.L."/>
            <person name="Williams K.H."/>
            <person name="Hubbard S.S."/>
            <person name="Banfield J.F."/>
        </authorList>
    </citation>
    <scope>NUCLEOTIDE SEQUENCE [LARGE SCALE GENOMIC DNA]</scope>
</reference>
<protein>
    <submittedName>
        <fullName evidence="2">Uncharacterized protein</fullName>
    </submittedName>
</protein>
<name>A0A1G2UMU4_9BACT</name>
<dbReference type="AlphaFoldDB" id="A0A1G2UMU4"/>
<evidence type="ECO:0000313" key="3">
    <source>
        <dbReference type="Proteomes" id="UP000177202"/>
    </source>
</evidence>
<evidence type="ECO:0000313" key="2">
    <source>
        <dbReference type="EMBL" id="OHB10714.1"/>
    </source>
</evidence>
<dbReference type="Pfam" id="PF18895">
    <property type="entry name" value="T4SS_pilin"/>
    <property type="match status" value="1"/>
</dbReference>
<gene>
    <name evidence="2" type="ORF">A3H60_00870</name>
</gene>